<accession>A0AAD5STM8</accession>
<reference evidence="2" key="1">
    <citation type="submission" date="2020-05" db="EMBL/GenBank/DDBJ databases">
        <title>Phylogenomic resolution of chytrid fungi.</title>
        <authorList>
            <person name="Stajich J.E."/>
            <person name="Amses K."/>
            <person name="Simmons R."/>
            <person name="Seto K."/>
            <person name="Myers J."/>
            <person name="Bonds A."/>
            <person name="Quandt C.A."/>
            <person name="Barry K."/>
            <person name="Liu P."/>
            <person name="Grigoriev I."/>
            <person name="Longcore J.E."/>
            <person name="James T.Y."/>
        </authorList>
    </citation>
    <scope>NUCLEOTIDE SEQUENCE</scope>
    <source>
        <strain evidence="2">JEL0513</strain>
    </source>
</reference>
<comment type="caution">
    <text evidence="2">The sequence shown here is derived from an EMBL/GenBank/DDBJ whole genome shotgun (WGS) entry which is preliminary data.</text>
</comment>
<evidence type="ECO:0000256" key="1">
    <source>
        <dbReference type="SAM" id="MobiDB-lite"/>
    </source>
</evidence>
<dbReference type="AlphaFoldDB" id="A0AAD5STM8"/>
<organism evidence="2 3">
    <name type="scientific">Physocladia obscura</name>
    <dbReference type="NCBI Taxonomy" id="109957"/>
    <lineage>
        <taxon>Eukaryota</taxon>
        <taxon>Fungi</taxon>
        <taxon>Fungi incertae sedis</taxon>
        <taxon>Chytridiomycota</taxon>
        <taxon>Chytridiomycota incertae sedis</taxon>
        <taxon>Chytridiomycetes</taxon>
        <taxon>Chytridiales</taxon>
        <taxon>Chytriomycetaceae</taxon>
        <taxon>Physocladia</taxon>
    </lineage>
</organism>
<feature type="non-terminal residue" evidence="2">
    <location>
        <position position="1"/>
    </location>
</feature>
<sequence>SQSSSSSGSKSNEFNRLSGLEKLSKILKSPHLKVGRKKKPVATTATTVSFMGPGDVNLLLSEDTVSVASASAVTAVSMALQSSQSNGSKSQLNSATTDNRNNFVDSLYQNPDISALLPPRPKKSESLTPTFDQIPSTYFSPTVLQKQPHDTLIQCDDVKFVKGELSIKRNVWARDPELISFGKV</sequence>
<evidence type="ECO:0000313" key="3">
    <source>
        <dbReference type="Proteomes" id="UP001211907"/>
    </source>
</evidence>
<keyword evidence="3" id="KW-1185">Reference proteome</keyword>
<gene>
    <name evidence="2" type="ORF">HK100_003729</name>
</gene>
<protein>
    <submittedName>
        <fullName evidence="2">Uncharacterized protein</fullName>
    </submittedName>
</protein>
<dbReference type="Proteomes" id="UP001211907">
    <property type="component" value="Unassembled WGS sequence"/>
</dbReference>
<feature type="region of interest" description="Disordered" evidence="1">
    <location>
        <begin position="81"/>
        <end position="105"/>
    </location>
</feature>
<name>A0AAD5STM8_9FUNG</name>
<evidence type="ECO:0000313" key="2">
    <source>
        <dbReference type="EMBL" id="KAJ3106448.1"/>
    </source>
</evidence>
<dbReference type="EMBL" id="JADGJH010001954">
    <property type="protein sequence ID" value="KAJ3106448.1"/>
    <property type="molecule type" value="Genomic_DNA"/>
</dbReference>
<proteinExistence type="predicted"/>